<feature type="compositionally biased region" description="Low complexity" evidence="7">
    <location>
        <begin position="295"/>
        <end position="341"/>
    </location>
</feature>
<dbReference type="EMBL" id="BJNY01000012">
    <property type="protein sequence ID" value="GED06700.1"/>
    <property type="molecule type" value="Genomic_DNA"/>
</dbReference>
<keyword evidence="11" id="KW-1185">Reference proteome</keyword>
<feature type="compositionally biased region" description="Basic and acidic residues" evidence="7">
    <location>
        <begin position="260"/>
        <end position="269"/>
    </location>
</feature>
<keyword evidence="4 8" id="KW-0812">Transmembrane</keyword>
<dbReference type="OrthoDB" id="3254248at2"/>
<evidence type="ECO:0000256" key="3">
    <source>
        <dbReference type="ARBA" id="ARBA00022553"/>
    </source>
</evidence>
<protein>
    <recommendedName>
        <fullName evidence="9">FHA domain-containing protein</fullName>
    </recommendedName>
</protein>
<dbReference type="InterPro" id="IPR000253">
    <property type="entry name" value="FHA_dom"/>
</dbReference>
<evidence type="ECO:0000256" key="1">
    <source>
        <dbReference type="ARBA" id="ARBA00004651"/>
    </source>
</evidence>
<dbReference type="Gene3D" id="2.60.200.20">
    <property type="match status" value="1"/>
</dbReference>
<reference evidence="10 11" key="1">
    <citation type="submission" date="2019-06" db="EMBL/GenBank/DDBJ databases">
        <title>Whole genome shotgun sequence of Glutamicibacter uratoxydans NBRC 15515.</title>
        <authorList>
            <person name="Hosoyama A."/>
            <person name="Uohara A."/>
            <person name="Ohji S."/>
            <person name="Ichikawa N."/>
        </authorList>
    </citation>
    <scope>NUCLEOTIDE SEQUENCE [LARGE SCALE GENOMIC DNA]</scope>
    <source>
        <strain evidence="10 11">NBRC 15515</strain>
    </source>
</reference>
<dbReference type="GO" id="GO:0005886">
    <property type="term" value="C:plasma membrane"/>
    <property type="evidence" value="ECO:0007669"/>
    <property type="project" value="UniProtKB-SubCell"/>
</dbReference>
<dbReference type="SUPFAM" id="SSF49879">
    <property type="entry name" value="SMAD/FHA domain"/>
    <property type="match status" value="1"/>
</dbReference>
<dbReference type="Pfam" id="PF06271">
    <property type="entry name" value="RDD"/>
    <property type="match status" value="1"/>
</dbReference>
<feature type="domain" description="FHA" evidence="9">
    <location>
        <begin position="425"/>
        <end position="484"/>
    </location>
</feature>
<sequence length="515" mass="52957">MAAQLKLVDASTAQRVLSWLIDGLPLFILWLVFMPRVMGKAVQATVAPEIIGQMMAMNLVLLAVSLGYTLFLWWWEATSGKTLGNVVMKIRTTDMEGQAPKWKGAIVRRLLIGLAGVIPIIGSALMAASNEFDKNGKRQGWHDKVAGTLVFDIKAGRNPLVSGGSDGPSSFAPPATNGRREFKDGDVEVEHDVDAAHSMILPLGTHIASQAEAKSAPKDSAPAAKKPAAANKPAPAKKPAAKTPSAKAPAAKNGAAKPAAKPEAKKPAADSDQPEVISSVPGAKKPEPAPKAEAKPAAAAPAKAPAKPAAKPAAKAAPKPAAAKAPAKAAPVAAAAAASAASKEDAKPKAQPKAASQPVAAKEPSAAQAPAAPPKEQPAAAPEIVQPATYDPDMDGGETRLRPAADVEVHLLFDDGADILVEESALIGRNPQPAEGMDVAELLVVDDPQRTVSKTHLLVAAGPQGVWVTDQGSANGTYISNADGAERKLEAGTPAAAVFGSIVHFGERYFKVSNS</sequence>
<feature type="compositionally biased region" description="Low complexity" evidence="7">
    <location>
        <begin position="349"/>
        <end position="370"/>
    </location>
</feature>
<feature type="region of interest" description="Disordered" evidence="7">
    <location>
        <begin position="211"/>
        <end position="382"/>
    </location>
</feature>
<dbReference type="PROSITE" id="PS50006">
    <property type="entry name" value="FHA_DOMAIN"/>
    <property type="match status" value="1"/>
</dbReference>
<feature type="transmembrane region" description="Helical" evidence="8">
    <location>
        <begin position="110"/>
        <end position="128"/>
    </location>
</feature>
<feature type="region of interest" description="Disordered" evidence="7">
    <location>
        <begin position="160"/>
        <end position="181"/>
    </location>
</feature>
<dbReference type="InterPro" id="IPR010432">
    <property type="entry name" value="RDD"/>
</dbReference>
<evidence type="ECO:0000256" key="7">
    <source>
        <dbReference type="SAM" id="MobiDB-lite"/>
    </source>
</evidence>
<keyword evidence="2" id="KW-1003">Cell membrane</keyword>
<dbReference type="CDD" id="cd00060">
    <property type="entry name" value="FHA"/>
    <property type="match status" value="1"/>
</dbReference>
<proteinExistence type="predicted"/>
<comment type="subcellular location">
    <subcellularLocation>
        <location evidence="1">Cell membrane</location>
        <topology evidence="1">Multi-pass membrane protein</topology>
    </subcellularLocation>
</comment>
<name>A0A4Y4DT84_GLUUR</name>
<dbReference type="PANTHER" id="PTHR36115">
    <property type="entry name" value="PROLINE-RICH ANTIGEN HOMOLOG-RELATED"/>
    <property type="match status" value="1"/>
</dbReference>
<feature type="compositionally biased region" description="Basic and acidic residues" evidence="7">
    <location>
        <begin position="284"/>
        <end position="294"/>
    </location>
</feature>
<evidence type="ECO:0000256" key="6">
    <source>
        <dbReference type="ARBA" id="ARBA00023136"/>
    </source>
</evidence>
<organism evidence="10 11">
    <name type="scientific">Glutamicibacter uratoxydans</name>
    <name type="common">Arthrobacter uratoxydans</name>
    <dbReference type="NCBI Taxonomy" id="43667"/>
    <lineage>
        <taxon>Bacteria</taxon>
        <taxon>Bacillati</taxon>
        <taxon>Actinomycetota</taxon>
        <taxon>Actinomycetes</taxon>
        <taxon>Micrococcales</taxon>
        <taxon>Micrococcaceae</taxon>
        <taxon>Glutamicibacter</taxon>
    </lineage>
</organism>
<feature type="compositionally biased region" description="Low complexity" evidence="7">
    <location>
        <begin position="211"/>
        <end position="259"/>
    </location>
</feature>
<dbReference type="InterPro" id="IPR008984">
    <property type="entry name" value="SMAD_FHA_dom_sf"/>
</dbReference>
<feature type="transmembrane region" description="Helical" evidence="8">
    <location>
        <begin position="55"/>
        <end position="75"/>
    </location>
</feature>
<comment type="caution">
    <text evidence="10">The sequence shown here is derived from an EMBL/GenBank/DDBJ whole genome shotgun (WGS) entry which is preliminary data.</text>
</comment>
<evidence type="ECO:0000259" key="9">
    <source>
        <dbReference type="PROSITE" id="PS50006"/>
    </source>
</evidence>
<accession>A0A4Y4DT84</accession>
<evidence type="ECO:0000256" key="8">
    <source>
        <dbReference type="SAM" id="Phobius"/>
    </source>
</evidence>
<gene>
    <name evidence="10" type="ORF">AUR04nite_22320</name>
</gene>
<dbReference type="PANTHER" id="PTHR36115:SF4">
    <property type="entry name" value="MEMBRANE PROTEIN"/>
    <property type="match status" value="1"/>
</dbReference>
<evidence type="ECO:0000256" key="2">
    <source>
        <dbReference type="ARBA" id="ARBA00022475"/>
    </source>
</evidence>
<keyword evidence="5 8" id="KW-1133">Transmembrane helix</keyword>
<dbReference type="AlphaFoldDB" id="A0A4Y4DT84"/>
<dbReference type="RefSeq" id="WP_141365022.1">
    <property type="nucleotide sequence ID" value="NZ_BAAAJL010000006.1"/>
</dbReference>
<evidence type="ECO:0000313" key="11">
    <source>
        <dbReference type="Proteomes" id="UP000316612"/>
    </source>
</evidence>
<dbReference type="InterPro" id="IPR051791">
    <property type="entry name" value="Pra-immunoreactive"/>
</dbReference>
<feature type="transmembrane region" description="Helical" evidence="8">
    <location>
        <begin position="16"/>
        <end position="34"/>
    </location>
</feature>
<evidence type="ECO:0000313" key="10">
    <source>
        <dbReference type="EMBL" id="GED06700.1"/>
    </source>
</evidence>
<dbReference type="Pfam" id="PF00498">
    <property type="entry name" value="FHA"/>
    <property type="match status" value="1"/>
</dbReference>
<dbReference type="Proteomes" id="UP000316612">
    <property type="component" value="Unassembled WGS sequence"/>
</dbReference>
<keyword evidence="6 8" id="KW-0472">Membrane</keyword>
<keyword evidence="3" id="KW-0597">Phosphoprotein</keyword>
<evidence type="ECO:0000256" key="4">
    <source>
        <dbReference type="ARBA" id="ARBA00022692"/>
    </source>
</evidence>
<evidence type="ECO:0000256" key="5">
    <source>
        <dbReference type="ARBA" id="ARBA00022989"/>
    </source>
</evidence>